<dbReference type="SUPFAM" id="SSF54060">
    <property type="entry name" value="His-Me finger endonucleases"/>
    <property type="match status" value="1"/>
</dbReference>
<sequence length="182" mass="19987">MSKPSRSQLVELAINRVKSGQWLIDATKGLVISQARQRPIGVRRGQVEVRVPDPSTGLAHWVEVPYLIWRVAVGPLEDGTRLIHRNGDVYDNRIENLQVDTFGSPRGAGGTGGTDSRTVDAALTHEQVQAIRHLLQDPEASEDVIAERYGISSTAVGLIRSGRRYPVRTDVSADSPEQVHTH</sequence>
<evidence type="ECO:0000259" key="1">
    <source>
        <dbReference type="Pfam" id="PF13392"/>
    </source>
</evidence>
<dbReference type="Pfam" id="PF13392">
    <property type="entry name" value="HNH_3"/>
    <property type="match status" value="1"/>
</dbReference>
<reference evidence="2" key="1">
    <citation type="journal article" date="2018" name="Int. J. Syst. Evol. Microbiol.">
        <title>Jatrophihabitans telluris sp. nov., isolated from sediment soil of lava forest wetlands and the emended description of the genus Jatrophihabitans.</title>
        <authorList>
            <person name="Lee K.C."/>
            <person name="Suh M.K."/>
            <person name="Eom M.K."/>
            <person name="Kim K.K."/>
            <person name="Kim J.S."/>
            <person name="Kim D.S."/>
            <person name="Ko S.H."/>
            <person name="Shin Y.K."/>
            <person name="Lee J.S."/>
        </authorList>
    </citation>
    <scope>NUCLEOTIDE SEQUENCE</scope>
    <source>
        <strain evidence="2">N237</strain>
    </source>
</reference>
<keyword evidence="2" id="KW-0378">Hydrolase</keyword>
<protein>
    <submittedName>
        <fullName evidence="2">HNH endonuclease</fullName>
    </submittedName>
</protein>
<reference evidence="2" key="2">
    <citation type="submission" date="2022-05" db="EMBL/GenBank/DDBJ databases">
        <authorList>
            <person name="Kim J.-S."/>
            <person name="Lee K."/>
            <person name="Suh M."/>
            <person name="Eom M."/>
            <person name="Kim J.-S."/>
            <person name="Kim D.-S."/>
            <person name="Ko S.-H."/>
            <person name="Shin Y."/>
            <person name="Lee J.-S."/>
        </authorList>
    </citation>
    <scope>NUCLEOTIDE SEQUENCE</scope>
    <source>
        <strain evidence="2">N237</strain>
    </source>
</reference>
<dbReference type="RefSeq" id="WP_249771879.1">
    <property type="nucleotide sequence ID" value="NZ_CP097332.1"/>
</dbReference>
<keyword evidence="2" id="KW-0540">Nuclease</keyword>
<dbReference type="GO" id="GO:0004519">
    <property type="term" value="F:endonuclease activity"/>
    <property type="evidence" value="ECO:0007669"/>
    <property type="project" value="UniProtKB-KW"/>
</dbReference>
<evidence type="ECO:0000313" key="2">
    <source>
        <dbReference type="EMBL" id="UQX88410.1"/>
    </source>
</evidence>
<accession>A0ABY4QZQ5</accession>
<organism evidence="2 3">
    <name type="scientific">Jatrophihabitans telluris</name>
    <dbReference type="NCBI Taxonomy" id="2038343"/>
    <lineage>
        <taxon>Bacteria</taxon>
        <taxon>Bacillati</taxon>
        <taxon>Actinomycetota</taxon>
        <taxon>Actinomycetes</taxon>
        <taxon>Jatrophihabitantales</taxon>
        <taxon>Jatrophihabitantaceae</taxon>
        <taxon>Jatrophihabitans</taxon>
    </lineage>
</organism>
<dbReference type="InterPro" id="IPR044925">
    <property type="entry name" value="His-Me_finger_sf"/>
</dbReference>
<dbReference type="Proteomes" id="UP001056336">
    <property type="component" value="Chromosome"/>
</dbReference>
<feature type="domain" description="HNH nuclease" evidence="1">
    <location>
        <begin position="67"/>
        <end position="99"/>
    </location>
</feature>
<gene>
    <name evidence="2" type="ORF">M6D93_00035</name>
</gene>
<dbReference type="InterPro" id="IPR003615">
    <property type="entry name" value="HNH_nuc"/>
</dbReference>
<dbReference type="EMBL" id="CP097332">
    <property type="protein sequence ID" value="UQX88410.1"/>
    <property type="molecule type" value="Genomic_DNA"/>
</dbReference>
<keyword evidence="3" id="KW-1185">Reference proteome</keyword>
<proteinExistence type="predicted"/>
<evidence type="ECO:0000313" key="3">
    <source>
        <dbReference type="Proteomes" id="UP001056336"/>
    </source>
</evidence>
<keyword evidence="2" id="KW-0255">Endonuclease</keyword>
<name>A0ABY4QZQ5_9ACTN</name>